<dbReference type="Pfam" id="PF00001">
    <property type="entry name" value="7tm_1"/>
    <property type="match status" value="1"/>
</dbReference>
<feature type="transmembrane region" description="Helical" evidence="10">
    <location>
        <begin position="147"/>
        <end position="167"/>
    </location>
</feature>
<keyword evidence="9 10" id="KW-0807">Transducer</keyword>
<keyword evidence="6 10" id="KW-0472">Membrane</keyword>
<dbReference type="InterPro" id="IPR052665">
    <property type="entry name" value="Neuropeptide-GPCR"/>
</dbReference>
<dbReference type="OrthoDB" id="5987909at2759"/>
<evidence type="ECO:0000256" key="6">
    <source>
        <dbReference type="ARBA" id="ARBA00023136"/>
    </source>
</evidence>
<organism evidence="12 13">
    <name type="scientific">Psylliodes chrysocephalus</name>
    <dbReference type="NCBI Taxonomy" id="3402493"/>
    <lineage>
        <taxon>Eukaryota</taxon>
        <taxon>Metazoa</taxon>
        <taxon>Ecdysozoa</taxon>
        <taxon>Arthropoda</taxon>
        <taxon>Hexapoda</taxon>
        <taxon>Insecta</taxon>
        <taxon>Pterygota</taxon>
        <taxon>Neoptera</taxon>
        <taxon>Endopterygota</taxon>
        <taxon>Coleoptera</taxon>
        <taxon>Polyphaga</taxon>
        <taxon>Cucujiformia</taxon>
        <taxon>Chrysomeloidea</taxon>
        <taxon>Chrysomelidae</taxon>
        <taxon>Galerucinae</taxon>
        <taxon>Alticini</taxon>
        <taxon>Psylliodes</taxon>
    </lineage>
</organism>
<feature type="transmembrane region" description="Helical" evidence="10">
    <location>
        <begin position="67"/>
        <end position="85"/>
    </location>
</feature>
<dbReference type="Proteomes" id="UP001153636">
    <property type="component" value="Chromosome 1"/>
</dbReference>
<dbReference type="SUPFAM" id="SSF81321">
    <property type="entry name" value="Family A G protein-coupled receptor-like"/>
    <property type="match status" value="1"/>
</dbReference>
<evidence type="ECO:0000259" key="11">
    <source>
        <dbReference type="PROSITE" id="PS50262"/>
    </source>
</evidence>
<dbReference type="InterPro" id="IPR017452">
    <property type="entry name" value="GPCR_Rhodpsn_7TM"/>
</dbReference>
<dbReference type="Gene3D" id="1.20.1070.10">
    <property type="entry name" value="Rhodopsin 7-helix transmembrane proteins"/>
    <property type="match status" value="1"/>
</dbReference>
<evidence type="ECO:0000256" key="4">
    <source>
        <dbReference type="ARBA" id="ARBA00022989"/>
    </source>
</evidence>
<evidence type="ECO:0000256" key="7">
    <source>
        <dbReference type="ARBA" id="ARBA00023170"/>
    </source>
</evidence>
<comment type="similarity">
    <text evidence="10">Belongs to the G-protein coupled receptor 1 family. Vasopressin/oxytocin receptor subfamily.</text>
</comment>
<reference evidence="12" key="1">
    <citation type="submission" date="2022-01" db="EMBL/GenBank/DDBJ databases">
        <authorList>
            <person name="King R."/>
        </authorList>
    </citation>
    <scope>NUCLEOTIDE SEQUENCE</scope>
</reference>
<dbReference type="InterPro" id="IPR000276">
    <property type="entry name" value="GPCR_Rhodpsn"/>
</dbReference>
<feature type="transmembrane region" description="Helical" evidence="10">
    <location>
        <begin position="105"/>
        <end position="126"/>
    </location>
</feature>
<proteinExistence type="inferred from homology"/>
<dbReference type="GO" id="GO:0005886">
    <property type="term" value="C:plasma membrane"/>
    <property type="evidence" value="ECO:0007669"/>
    <property type="project" value="UniProtKB-SubCell"/>
</dbReference>
<keyword evidence="5 10" id="KW-0297">G-protein coupled receptor</keyword>
<protein>
    <recommendedName>
        <fullName evidence="11">G-protein coupled receptors family 1 profile domain-containing protein</fullName>
    </recommendedName>
</protein>
<keyword evidence="13" id="KW-1185">Reference proteome</keyword>
<dbReference type="EMBL" id="OV651813">
    <property type="protein sequence ID" value="CAH1098578.1"/>
    <property type="molecule type" value="Genomic_DNA"/>
</dbReference>
<feature type="transmembrane region" description="Helical" evidence="10">
    <location>
        <begin position="262"/>
        <end position="280"/>
    </location>
</feature>
<feature type="transmembrane region" description="Helical" evidence="10">
    <location>
        <begin position="36"/>
        <end position="55"/>
    </location>
</feature>
<dbReference type="PROSITE" id="PS00237">
    <property type="entry name" value="G_PROTEIN_RECEP_F1_1"/>
    <property type="match status" value="1"/>
</dbReference>
<name>A0A9P0CEG5_9CUCU</name>
<evidence type="ECO:0000256" key="1">
    <source>
        <dbReference type="ARBA" id="ARBA00004651"/>
    </source>
</evidence>
<dbReference type="PRINTS" id="PR00237">
    <property type="entry name" value="GPCRRHODOPSN"/>
</dbReference>
<dbReference type="PRINTS" id="PR00896">
    <property type="entry name" value="VASOPRESSINR"/>
</dbReference>
<accession>A0A9P0CEG5</accession>
<evidence type="ECO:0000256" key="10">
    <source>
        <dbReference type="RuleBase" id="RU046427"/>
    </source>
</evidence>
<comment type="caution">
    <text evidence="10">Lacks conserved residue(s) required for the propagation of feature annotation.</text>
</comment>
<evidence type="ECO:0000256" key="3">
    <source>
        <dbReference type="ARBA" id="ARBA00022692"/>
    </source>
</evidence>
<dbReference type="GO" id="GO:0005000">
    <property type="term" value="F:vasopressin receptor activity"/>
    <property type="evidence" value="ECO:0007669"/>
    <property type="project" value="InterPro"/>
</dbReference>
<evidence type="ECO:0000313" key="13">
    <source>
        <dbReference type="Proteomes" id="UP001153636"/>
    </source>
</evidence>
<gene>
    <name evidence="12" type="ORF">PSYICH_LOCUS1431</name>
</gene>
<dbReference type="AlphaFoldDB" id="A0A9P0CEG5"/>
<dbReference type="PROSITE" id="PS50262">
    <property type="entry name" value="G_PROTEIN_RECEP_F1_2"/>
    <property type="match status" value="1"/>
</dbReference>
<keyword evidence="3 10" id="KW-0812">Transmembrane</keyword>
<keyword evidence="4 10" id="KW-1133">Transmembrane helix</keyword>
<sequence length="388" mass="44416">MESVKNEVEILNNETSVSNGTKIDSFYFYEVEQFTVLWLLLIVIVAGNLGVIYTLTVNRSRKSRMNYFITHLAYADLSVGLISVLTDLIWRTTVSWYAGNVACKIIKFLQIVVTYASTYVLVALSIDRYDAIRHPMKFSGSWRRAKCLIITAWLISVLFAIPILILYEEKLIQGQNQCWLQFSEQWMWKLYMTLVSVSLFCIPAIIITSCYAIIIVTIWTKSANSFHNMKSKSNGERKGSDSMRRASSRGLIPKAKVKTIKITFVIVSVFILCWSPYIIFDLLQVYEQIPQTQTNIAIATFVQSLAPLNSAANPIIYCIFSTHFCRTLWLLPPCKWICKKRKRRPRDSTLTTTQSSSLSEFLTNTHKKRTDGAVTLARNHTVLVHTKK</sequence>
<evidence type="ECO:0000256" key="9">
    <source>
        <dbReference type="ARBA" id="ARBA00023224"/>
    </source>
</evidence>
<dbReference type="PANTHER" id="PTHR24224">
    <property type="entry name" value="CARDIOACCELERATORY PEPTIDE RECEPTOR-RELATED"/>
    <property type="match status" value="1"/>
</dbReference>
<keyword evidence="2" id="KW-1003">Cell membrane</keyword>
<dbReference type="GO" id="GO:0008188">
    <property type="term" value="F:neuropeptide receptor activity"/>
    <property type="evidence" value="ECO:0007669"/>
    <property type="project" value="TreeGrafter"/>
</dbReference>
<dbReference type="FunFam" id="1.20.1070.10:FF:000188">
    <property type="entry name" value="Neuropeptide S receptor"/>
    <property type="match status" value="1"/>
</dbReference>
<keyword evidence="8 10" id="KW-0325">Glycoprotein</keyword>
<dbReference type="PANTHER" id="PTHR24224:SF6">
    <property type="entry name" value="CARDIOACCELERATORY PEPTIDE RECEPTOR-RELATED"/>
    <property type="match status" value="1"/>
</dbReference>
<evidence type="ECO:0000313" key="12">
    <source>
        <dbReference type="EMBL" id="CAH1098578.1"/>
    </source>
</evidence>
<feature type="domain" description="G-protein coupled receptors family 1 profile" evidence="11">
    <location>
        <begin position="47"/>
        <end position="317"/>
    </location>
</feature>
<keyword evidence="7 10" id="KW-0675">Receptor</keyword>
<dbReference type="InterPro" id="IPR001817">
    <property type="entry name" value="Vasoprsn_rcpt"/>
</dbReference>
<evidence type="ECO:0000256" key="8">
    <source>
        <dbReference type="ARBA" id="ARBA00023180"/>
    </source>
</evidence>
<feature type="transmembrane region" description="Helical" evidence="10">
    <location>
        <begin position="190"/>
        <end position="220"/>
    </location>
</feature>
<comment type="subcellular location">
    <subcellularLocation>
        <location evidence="1 10">Cell membrane</location>
        <topology evidence="1 10">Multi-pass membrane protein</topology>
    </subcellularLocation>
</comment>
<evidence type="ECO:0000256" key="2">
    <source>
        <dbReference type="ARBA" id="ARBA00022475"/>
    </source>
</evidence>
<evidence type="ECO:0000256" key="5">
    <source>
        <dbReference type="ARBA" id="ARBA00023040"/>
    </source>
</evidence>